<dbReference type="InterPro" id="IPR020479">
    <property type="entry name" value="HD_metazoa"/>
</dbReference>
<evidence type="ECO:0000256" key="1">
    <source>
        <dbReference type="ARBA" id="ARBA00004123"/>
    </source>
</evidence>
<proteinExistence type="predicted"/>
<keyword evidence="3 5" id="KW-0371">Homeobox</keyword>
<evidence type="ECO:0000313" key="8">
    <source>
        <dbReference type="EMBL" id="KAI6649094.1"/>
    </source>
</evidence>
<dbReference type="SMART" id="SM00389">
    <property type="entry name" value="HOX"/>
    <property type="match status" value="1"/>
</dbReference>
<dbReference type="InterPro" id="IPR001356">
    <property type="entry name" value="HD"/>
</dbReference>
<dbReference type="CDD" id="cd00086">
    <property type="entry name" value="homeodomain"/>
    <property type="match status" value="1"/>
</dbReference>
<gene>
    <name evidence="8" type="ORF">LOD99_6815</name>
</gene>
<organism evidence="8 9">
    <name type="scientific">Oopsacas minuta</name>
    <dbReference type="NCBI Taxonomy" id="111878"/>
    <lineage>
        <taxon>Eukaryota</taxon>
        <taxon>Metazoa</taxon>
        <taxon>Porifera</taxon>
        <taxon>Hexactinellida</taxon>
        <taxon>Hexasterophora</taxon>
        <taxon>Lyssacinosida</taxon>
        <taxon>Leucopsacidae</taxon>
        <taxon>Oopsacas</taxon>
    </lineage>
</organism>
<keyword evidence="9" id="KW-1185">Reference proteome</keyword>
<dbReference type="PROSITE" id="PS00027">
    <property type="entry name" value="HOMEOBOX_1"/>
    <property type="match status" value="1"/>
</dbReference>
<evidence type="ECO:0000256" key="3">
    <source>
        <dbReference type="ARBA" id="ARBA00023155"/>
    </source>
</evidence>
<dbReference type="AlphaFoldDB" id="A0AAV7JJR8"/>
<comment type="caution">
    <text evidence="8">The sequence shown here is derived from an EMBL/GenBank/DDBJ whole genome shotgun (WGS) entry which is preliminary data.</text>
</comment>
<evidence type="ECO:0000256" key="2">
    <source>
        <dbReference type="ARBA" id="ARBA00023125"/>
    </source>
</evidence>
<dbReference type="Pfam" id="PF00046">
    <property type="entry name" value="Homeodomain"/>
    <property type="match status" value="1"/>
</dbReference>
<keyword evidence="2 5" id="KW-0238">DNA-binding</keyword>
<feature type="DNA-binding region" description="Homeobox" evidence="5">
    <location>
        <begin position="87"/>
        <end position="146"/>
    </location>
</feature>
<dbReference type="SUPFAM" id="SSF46689">
    <property type="entry name" value="Homeodomain-like"/>
    <property type="match status" value="1"/>
</dbReference>
<dbReference type="PRINTS" id="PR00024">
    <property type="entry name" value="HOMEOBOX"/>
</dbReference>
<dbReference type="GO" id="GO:0030154">
    <property type="term" value="P:cell differentiation"/>
    <property type="evidence" value="ECO:0007669"/>
    <property type="project" value="TreeGrafter"/>
</dbReference>
<dbReference type="PANTHER" id="PTHR24340">
    <property type="entry name" value="HOMEOBOX PROTEIN NKX"/>
    <property type="match status" value="1"/>
</dbReference>
<reference evidence="8 9" key="1">
    <citation type="journal article" date="2023" name="BMC Biol.">
        <title>The compact genome of the sponge Oopsacas minuta (Hexactinellida) is lacking key metazoan core genes.</title>
        <authorList>
            <person name="Santini S."/>
            <person name="Schenkelaars Q."/>
            <person name="Jourda C."/>
            <person name="Duchesne M."/>
            <person name="Belahbib H."/>
            <person name="Rocher C."/>
            <person name="Selva M."/>
            <person name="Riesgo A."/>
            <person name="Vervoort M."/>
            <person name="Leys S.P."/>
            <person name="Kodjabachian L."/>
            <person name="Le Bivic A."/>
            <person name="Borchiellini C."/>
            <person name="Claverie J.M."/>
            <person name="Renard E."/>
        </authorList>
    </citation>
    <scope>NUCLEOTIDE SEQUENCE [LARGE SCALE GENOMIC DNA]</scope>
    <source>
        <strain evidence="8">SPO-2</strain>
    </source>
</reference>
<dbReference type="Gene3D" id="1.10.10.60">
    <property type="entry name" value="Homeodomain-like"/>
    <property type="match status" value="1"/>
</dbReference>
<keyword evidence="4 5" id="KW-0539">Nucleus</keyword>
<feature type="domain" description="Homeobox" evidence="7">
    <location>
        <begin position="85"/>
        <end position="145"/>
    </location>
</feature>
<dbReference type="GO" id="GO:0000981">
    <property type="term" value="F:DNA-binding transcription factor activity, RNA polymerase II-specific"/>
    <property type="evidence" value="ECO:0007669"/>
    <property type="project" value="InterPro"/>
</dbReference>
<evidence type="ECO:0000259" key="7">
    <source>
        <dbReference type="PROSITE" id="PS50071"/>
    </source>
</evidence>
<evidence type="ECO:0000256" key="6">
    <source>
        <dbReference type="RuleBase" id="RU000682"/>
    </source>
</evidence>
<protein>
    <submittedName>
        <fullName evidence="8">Homeodomain (HD) containing transcription factor, ANTP class</fullName>
    </submittedName>
</protein>
<dbReference type="Proteomes" id="UP001165289">
    <property type="component" value="Unassembled WGS sequence"/>
</dbReference>
<dbReference type="InterPro" id="IPR050394">
    <property type="entry name" value="Homeobox_NK-like"/>
</dbReference>
<evidence type="ECO:0000313" key="9">
    <source>
        <dbReference type="Proteomes" id="UP001165289"/>
    </source>
</evidence>
<comment type="subcellular location">
    <subcellularLocation>
        <location evidence="1 5 6">Nucleus</location>
    </subcellularLocation>
</comment>
<sequence>MSSFTIENLLNKTGAELSTQNYTIVRLPCVEMAENFERDSEDLDLNDEREMAQNGLEPHSGYNCTCRIHNTDSGSETLEDKLSKGKKRKPRALFSHSQVYELERTFSLRKYLTAHEREQLAVVLKLSETQVKIWFQNRRYKCKRQRKEQFKLRRECELNDDDISKTMPFTPTFLLPANNPGLPTIQAIGQQTQLIPNGTPQAIIPPYISLTPLQNQGGYTLAAQCVYNSPFTVTVPNSTS</sequence>
<evidence type="ECO:0000256" key="4">
    <source>
        <dbReference type="ARBA" id="ARBA00023242"/>
    </source>
</evidence>
<name>A0AAV7JJR8_9METZ</name>
<dbReference type="EMBL" id="JAKMXF010000322">
    <property type="protein sequence ID" value="KAI6649094.1"/>
    <property type="molecule type" value="Genomic_DNA"/>
</dbReference>
<dbReference type="GO" id="GO:0005634">
    <property type="term" value="C:nucleus"/>
    <property type="evidence" value="ECO:0007669"/>
    <property type="project" value="UniProtKB-SubCell"/>
</dbReference>
<accession>A0AAV7JJR8</accession>
<dbReference type="InterPro" id="IPR017970">
    <property type="entry name" value="Homeobox_CS"/>
</dbReference>
<dbReference type="PROSITE" id="PS50071">
    <property type="entry name" value="HOMEOBOX_2"/>
    <property type="match status" value="1"/>
</dbReference>
<dbReference type="InterPro" id="IPR009057">
    <property type="entry name" value="Homeodomain-like_sf"/>
</dbReference>
<dbReference type="GO" id="GO:0000978">
    <property type="term" value="F:RNA polymerase II cis-regulatory region sequence-specific DNA binding"/>
    <property type="evidence" value="ECO:0007669"/>
    <property type="project" value="TreeGrafter"/>
</dbReference>
<evidence type="ECO:0000256" key="5">
    <source>
        <dbReference type="PROSITE-ProRule" id="PRU00108"/>
    </source>
</evidence>